<proteinExistence type="inferred from homology"/>
<feature type="region of interest" description="Disordered" evidence="6">
    <location>
        <begin position="1562"/>
        <end position="1598"/>
    </location>
</feature>
<evidence type="ECO:0000256" key="3">
    <source>
        <dbReference type="ARBA" id="ARBA00022840"/>
    </source>
</evidence>
<evidence type="ECO:0000256" key="6">
    <source>
        <dbReference type="SAM" id="MobiDB-lite"/>
    </source>
</evidence>
<accession>A0A8E0WK79</accession>
<dbReference type="Pfam" id="PF03389">
    <property type="entry name" value="MobA_MobL"/>
    <property type="match status" value="1"/>
</dbReference>
<keyword evidence="8" id="KW-0614">Plasmid</keyword>
<dbReference type="Gene3D" id="3.40.1360.10">
    <property type="match status" value="1"/>
</dbReference>
<dbReference type="Gene3D" id="3.40.50.300">
    <property type="entry name" value="P-loop containing nucleotide triphosphate hydrolases"/>
    <property type="match status" value="2"/>
</dbReference>
<evidence type="ECO:0000256" key="4">
    <source>
        <dbReference type="ARBA" id="ARBA00022971"/>
    </source>
</evidence>
<dbReference type="Gene3D" id="3.30.930.30">
    <property type="match status" value="1"/>
</dbReference>
<keyword evidence="3" id="KW-0067">ATP-binding</keyword>
<evidence type="ECO:0000256" key="5">
    <source>
        <dbReference type="SAM" id="Coils"/>
    </source>
</evidence>
<dbReference type="PROSITE" id="PS50880">
    <property type="entry name" value="TOPRIM"/>
    <property type="match status" value="1"/>
</dbReference>
<dbReference type="PANTHER" id="PTHR43788:SF6">
    <property type="entry name" value="DNA HELICASE B"/>
    <property type="match status" value="1"/>
</dbReference>
<feature type="coiled-coil region" evidence="5">
    <location>
        <begin position="1182"/>
        <end position="1216"/>
    </location>
</feature>
<reference evidence="8 9" key="1">
    <citation type="submission" date="2014-02" db="EMBL/GenBank/DDBJ databases">
        <title>Draft genome sequence of Rickettsia buchneri sp. nov. ISO7T.</title>
        <authorList>
            <person name="Felsheim R.F."/>
            <person name="Kurtti T.J."/>
            <person name="Munderloh U.G."/>
        </authorList>
    </citation>
    <scope>NUCLEOTIDE SEQUENCE [LARGE SCALE GENOMIC DNA]</scope>
    <source>
        <strain evidence="9">ISO7</strain>
        <plasmid evidence="8">pREISMN_3</plasmid>
    </source>
</reference>
<dbReference type="EMBL" id="JFKF01000207">
    <property type="protein sequence ID" value="KDO02118.1"/>
    <property type="molecule type" value="Genomic_DNA"/>
</dbReference>
<comment type="similarity">
    <text evidence="1">Belongs to the MobA/MobL family.</text>
</comment>
<dbReference type="InterPro" id="IPR006171">
    <property type="entry name" value="TOPRIM_dom"/>
</dbReference>
<dbReference type="SMART" id="SM00493">
    <property type="entry name" value="TOPRIM"/>
    <property type="match status" value="1"/>
</dbReference>
<dbReference type="SUPFAM" id="SSF52540">
    <property type="entry name" value="P-loop containing nucleoside triphosphate hydrolases"/>
    <property type="match status" value="2"/>
</dbReference>
<comment type="caution">
    <text evidence="8">The sequence shown here is derived from an EMBL/GenBank/DDBJ whole genome shotgun (WGS) entry which is preliminary data.</text>
</comment>
<dbReference type="Pfam" id="PF01751">
    <property type="entry name" value="Toprim"/>
    <property type="match status" value="1"/>
</dbReference>
<organism evidence="8 9">
    <name type="scientific">Rickettsia tamurae subsp. buchneri</name>
    <dbReference type="NCBI Taxonomy" id="1462938"/>
    <lineage>
        <taxon>Bacteria</taxon>
        <taxon>Pseudomonadati</taxon>
        <taxon>Pseudomonadota</taxon>
        <taxon>Alphaproteobacteria</taxon>
        <taxon>Rickettsiales</taxon>
        <taxon>Rickettsiaceae</taxon>
        <taxon>Rickettsieae</taxon>
        <taxon>Rickettsia</taxon>
        <taxon>spotted fever group</taxon>
    </lineage>
</organism>
<keyword evidence="2" id="KW-0547">Nucleotide-binding</keyword>
<evidence type="ECO:0000313" key="9">
    <source>
        <dbReference type="Proteomes" id="UP000027161"/>
    </source>
</evidence>
<dbReference type="InterPro" id="IPR005053">
    <property type="entry name" value="MobA_MobL"/>
</dbReference>
<dbReference type="InterPro" id="IPR034154">
    <property type="entry name" value="TOPRIM_DnaG/twinkle"/>
</dbReference>
<dbReference type="PANTHER" id="PTHR43788">
    <property type="entry name" value="DNA2/NAM7 HELICASE FAMILY MEMBER"/>
    <property type="match status" value="1"/>
</dbReference>
<gene>
    <name evidence="8" type="ORF">REISMN_08675</name>
</gene>
<dbReference type="InterPro" id="IPR027417">
    <property type="entry name" value="P-loop_NTPase"/>
</dbReference>
<dbReference type="InterPro" id="IPR050534">
    <property type="entry name" value="Coronavir_polyprotein_1ab"/>
</dbReference>
<dbReference type="Proteomes" id="UP000027161">
    <property type="component" value="Unassembled WGS sequence"/>
</dbReference>
<protein>
    <submittedName>
        <fullName evidence="8">Conjugal transfer relaxase TraA</fullName>
    </submittedName>
</protein>
<feature type="domain" description="Toprim" evidence="7">
    <location>
        <begin position="1824"/>
        <end position="1906"/>
    </location>
</feature>
<geneLocation type="plasmid" evidence="8">
    <name>pREISMN_3</name>
</geneLocation>
<keyword evidence="9" id="KW-1185">Reference proteome</keyword>
<dbReference type="GO" id="GO:0005524">
    <property type="term" value="F:ATP binding"/>
    <property type="evidence" value="ECO:0007669"/>
    <property type="project" value="UniProtKB-KW"/>
</dbReference>
<dbReference type="SUPFAM" id="SSF56731">
    <property type="entry name" value="DNA primase core"/>
    <property type="match status" value="1"/>
</dbReference>
<evidence type="ECO:0000259" key="7">
    <source>
        <dbReference type="PROSITE" id="PS50880"/>
    </source>
</evidence>
<sequence length="2643" mass="299586">MASYHFHSSCIQRSKGQNAVASVAYLAASKLVYKTIDEESGEDISISYDFSKKQGVVYSRIFVPKEFKDIAWLQDREELWNKVEAREKRVDSSIAKQCEFSLPREINKEQNIELVKRFVEKCIVSRGLVCDVNIHYDNPDNPHVHIQYLTRRLESLENGEVIFAKRKDNELDRKSFLSFLREQCEIEINKVYEEAGLPFKVTAKSFKALGIAQEPTKHRGVTHHMQGTELEARNKEIIAENSKKIYENPEIVFGRISYTKPVFTKEDIAIALSDVLMAHLVSKGSDVTKEEKTIRAFGKGLVQEQVGVEHAAQNIEHNAINTAAEGQASDANNNPAIEHLNKEYGEEFLRLYNQLLVSDKIELMDQKDLTGKTLYALKSRVNLELRYVSAIEELNAQEDHKLNINADNLERNSLKEQISDLVSVVGANLQNKFNDKIGSSLGLKLNVFGSKNHEFSDEQIKAILSVCNGSDISVLEGNPGAGKTFVMREIVRQYKAAGFKVVGTGPSSVSAKVLSRNAGIKADNTSLLRKKIVESKGGEFKIDLSSKYYEEEEYLKSIGCDSVFNFLRSDVLDSKTVLIADEASMIELANMDYLAHEVLRSKAKLVLVGDNNQFTAVGMTGAFNKARKIAGGVKLTEVRRQERVEYRQATRAMGRFAMQEAIEIYRKLDVFNIKDNEEEAKTSLVTSFAKEYTEQMDSLKRDDLIAIRSIAIGAYTNEKVAEFNARVRAELKHSGALKGAEVLINSGGKMIPLMKGDQIVFEENSLRYGISNGEVGTILSVNPFGGRANSKGEGVLRVLVHKADGSKDIIEINTFLDAFNNKRRVKLNHGYALTGYKLQGETVDRMHVYFDRSIGYEAFLVLMSRHREEVKLHASAKELENIVYQRLDSDVEKVRNQFKINSYEMLPETITNEDGSSYEKHVQNEIPNWLIGLTLAVSRRANNSFSIDYRSGGILDGNQVIIKEYLEARSRVFECHGKIREWKRDIEATGNITRLHSKILNHATNLKSIKLDDTSPVINFELELNIKDLKIDPYSIALSEAQDSFKYVIENILKEAKEEKSDSAHSSGQESTKLKTIKGVTYTDGKAQINFKELDSKHQSKIIAICLKEQTYENLKEIFEELKLEKEVLRDYASVICGSYHSVIDTENADEFKKLILAKKDESKSLTKIKVEARALTREKNFSKHEDRQAKLEELIAQLQEKLAQYEEKLNAADGRIASRLALIQENTTFTSNSVLMGERTIQLNINYETLRKHAGHDTYKYYLQDITEKSTISNCKAYQDLMLLARDTSWYILADRDSTSSKQISTTQTLASNSLDTTKAINNLNSRIQKDLSSIDSYIFDNKELLELKRSALAESQKCLSDLKQEQELKENFVETLLPHYLGRIYEQSGTDILDAWDRLKAFNTDLDVQRLSAHIQANPSMLGKLPGIGIGTIFGVSSSRRKSIEQVSKLGMHLLKYEENMARLKEIKEDDLIKEQKQSIKALEKELKDLEYLKPSKAEAKFLSSLKIMQAGSGLNMGSFKSVIESDEVQDLICEYYNSQNEKYTRLNAIDEEYQDEYQAYSKEQEQQAAENQEKAVKVHSTTRSNSSNRRKERTKVPSLRFKDVQDALTSSDIERIFKDYASSIRGSLGTIKRSGSEISMGSLSMNLSKGTWIRHSSGKKGNIFGFVAEGACVSKRQSLEIVAELSGIRAESSSYDYRAHVASSRANKEKMQEQTQQKQANEWIVAQDKINNADIFDPYKHLKGMMQHNILEAVYAYKDANDKLLGHVVRFVSKENGKKQTLPVTYCYNAAKDEQAWRLKGFTDKGDKPIFGIEKAALSSKPILIVEGEKVAIAAAKILPDYSVVSWMGGSNAADKVNWNQLQWRDVIIWPDNDKAGFKAAEVIKDKINKANDHIGFVSVVDPTTLKFNGGVHKDLLPEKWDLADRLPEGMTTSNVKEAIENVRAAHLDLNQIQSVLQSTNASDASQQLVERNIWQEVFKGKIVGGEQITNLAANEYKAATFFRSEEASNYVKYLEATGKGGVAHDYLKYDSPMYQDLLTSLATRDERLSENIKSLGNSNNTADISTDTVTIEAKTKLIDDAQSLYEKKALDYGGIAGTHAVYRDHLELMVKNYGESHGKVTLYKDIVRDVSILHSAQLSMNIHDLPDSHHKEIAGAIYNNVNSYKASSGRGKSEHNIDNHDKAKIATNCYEQFCGCKVWSERTRAHLNESLAILERRAELQRDIENDNVASKLEREKFKLHQEQIKHEILVSNTVSDVFAALEKDQKFFVALNGNIKYEIFNSQFQELAEQALKHQEKQIIPKLKDVVAAVERNKVFATSDILAALKGNKDLEETYQNFDSSLERHQLETQHQQIRQDKVNAKTTDEMLNAITREHEFFKSLDGNIQYRQTNDQYINYSQQAIEHEESALLPKLKDVVAVVEQHEVLSTQDILEELKSSKDLAATYKCFDSNFERHQLETQHQVIQQEKENANTTDEMLTVISREHEFFKSLDGNLKYAEKYNNSILSAISNAKTIEQDTLITNMHNMVVYAKKHGILNDQEILNKFNSSDSQNVLNNLSKTCQQHYIDHHNENIKQLLEDEHVMVGTKKYTCPLKYMKHEMQNNIPDFIDEKQIAKTFTKVKAEVKEMTLEHTMTMSL</sequence>
<name>A0A8E0WK79_9RICK</name>
<keyword evidence="4" id="KW-0184">Conjugation</keyword>
<evidence type="ECO:0000256" key="1">
    <source>
        <dbReference type="ARBA" id="ARBA00010873"/>
    </source>
</evidence>
<dbReference type="Gene3D" id="2.30.30.940">
    <property type="match status" value="1"/>
</dbReference>
<dbReference type="Pfam" id="PF13604">
    <property type="entry name" value="AAA_30"/>
    <property type="match status" value="1"/>
</dbReference>
<dbReference type="RefSeq" id="WP_081819192.1">
    <property type="nucleotide sequence ID" value="NZ_JFKF01000207.1"/>
</dbReference>
<dbReference type="CDD" id="cd01029">
    <property type="entry name" value="TOPRIM_primases"/>
    <property type="match status" value="1"/>
</dbReference>
<evidence type="ECO:0000256" key="2">
    <source>
        <dbReference type="ARBA" id="ARBA00022741"/>
    </source>
</evidence>
<dbReference type="GO" id="GO:0003678">
    <property type="term" value="F:DNA helicase activity"/>
    <property type="evidence" value="ECO:0007669"/>
    <property type="project" value="UniProtKB-ARBA"/>
</dbReference>
<evidence type="ECO:0000313" key="8">
    <source>
        <dbReference type="EMBL" id="KDO02118.1"/>
    </source>
</evidence>
<keyword evidence="5" id="KW-0175">Coiled coil</keyword>